<accession>A0ABR0EZE8</accession>
<keyword evidence="2" id="KW-0732">Signal</keyword>
<feature type="compositionally biased region" description="Low complexity" evidence="1">
    <location>
        <begin position="70"/>
        <end position="84"/>
    </location>
</feature>
<comment type="caution">
    <text evidence="3">The sequence shown here is derived from an EMBL/GenBank/DDBJ whole genome shotgun (WGS) entry which is preliminary data.</text>
</comment>
<feature type="region of interest" description="Disordered" evidence="1">
    <location>
        <begin position="38"/>
        <end position="211"/>
    </location>
</feature>
<feature type="region of interest" description="Disordered" evidence="1">
    <location>
        <begin position="327"/>
        <end position="346"/>
    </location>
</feature>
<dbReference type="Proteomes" id="UP001305779">
    <property type="component" value="Unassembled WGS sequence"/>
</dbReference>
<organism evidence="3 4">
    <name type="scientific">Zasmidium cellare</name>
    <name type="common">Wine cellar mold</name>
    <name type="synonym">Racodium cellare</name>
    <dbReference type="NCBI Taxonomy" id="395010"/>
    <lineage>
        <taxon>Eukaryota</taxon>
        <taxon>Fungi</taxon>
        <taxon>Dikarya</taxon>
        <taxon>Ascomycota</taxon>
        <taxon>Pezizomycotina</taxon>
        <taxon>Dothideomycetes</taxon>
        <taxon>Dothideomycetidae</taxon>
        <taxon>Mycosphaerellales</taxon>
        <taxon>Mycosphaerellaceae</taxon>
        <taxon>Zasmidium</taxon>
    </lineage>
</organism>
<feature type="compositionally biased region" description="Low complexity" evidence="1">
    <location>
        <begin position="38"/>
        <end position="51"/>
    </location>
</feature>
<feature type="compositionally biased region" description="Low complexity" evidence="1">
    <location>
        <begin position="102"/>
        <end position="156"/>
    </location>
</feature>
<feature type="chain" id="PRO_5046852324" evidence="2">
    <location>
        <begin position="19"/>
        <end position="563"/>
    </location>
</feature>
<reference evidence="3 4" key="1">
    <citation type="journal article" date="2023" name="G3 (Bethesda)">
        <title>A chromosome-level genome assembly of Zasmidium syzygii isolated from banana leaves.</title>
        <authorList>
            <person name="van Westerhoven A.C."/>
            <person name="Mehrabi R."/>
            <person name="Talebi R."/>
            <person name="Steentjes M.B.F."/>
            <person name="Corcolon B."/>
            <person name="Chong P.A."/>
            <person name="Kema G.H.J."/>
            <person name="Seidl M.F."/>
        </authorList>
    </citation>
    <scope>NUCLEOTIDE SEQUENCE [LARGE SCALE GENOMIC DNA]</scope>
    <source>
        <strain evidence="3 4">P124</strain>
    </source>
</reference>
<evidence type="ECO:0000256" key="1">
    <source>
        <dbReference type="SAM" id="MobiDB-lite"/>
    </source>
</evidence>
<evidence type="ECO:0000256" key="2">
    <source>
        <dbReference type="SAM" id="SignalP"/>
    </source>
</evidence>
<evidence type="ECO:0000313" key="4">
    <source>
        <dbReference type="Proteomes" id="UP001305779"/>
    </source>
</evidence>
<sequence>MMNKILTSVALCIAIAAAQQTDNNATDTSASVSAIASSTPASSMAASDSASRPVALVPVSQSSEASLDAPTSTPATTSETPVSTKAVQQSVESSPTTSDDMTLASPATETTAAALATPSSSESPSYTFAPTTTAEAPASSSADYTYAPTTTDHTTPIAEVPVTASSEDSLTTPTNVADTTDSATLRVAQTETPNSQLDTPTASAHDTPAETTGADYTFAPTTTANEAASSSPEFSFAPTTGDNTAKETKQEFTYAPSSEESSAPTIVPIVVPSGSSAAFSIGTNTVGLGETATIGSEPVIVKTNSQGKTEVQIGATGTPSPIAYPSSDVEHAVSEPTTLPSVTQNSKGDYIVGSQTLVPDSAITQGSGKATQVVALSTNSAGSTQLYVENAITTGTQPIPSTLETQIAAPTSETALLNGHSVAIESPAFTAHTEPSVLTLNGHTLTATPSPPLPSNVHVLNGHTFSESPSPTLASNEIELNGKTLTVSPVLKSTSVIDHVITFQGHPISVGAATLAAEPTGVQGVESKPEGSGKVEGAASRPGLSSLLWASLAVVFGAVALVM</sequence>
<feature type="signal peptide" evidence="2">
    <location>
        <begin position="1"/>
        <end position="18"/>
    </location>
</feature>
<dbReference type="EMBL" id="JAXOVC010000001">
    <property type="protein sequence ID" value="KAK4507034.1"/>
    <property type="molecule type" value="Genomic_DNA"/>
</dbReference>
<name>A0ABR0EZE8_ZASCE</name>
<protein>
    <submittedName>
        <fullName evidence="3">Uncharacterized protein</fullName>
    </submittedName>
</protein>
<proteinExistence type="predicted"/>
<feature type="compositionally biased region" description="Polar residues" evidence="1">
    <location>
        <begin position="335"/>
        <end position="346"/>
    </location>
</feature>
<feature type="compositionally biased region" description="Polar residues" evidence="1">
    <location>
        <begin position="85"/>
        <end position="100"/>
    </location>
</feature>
<keyword evidence="4" id="KW-1185">Reference proteome</keyword>
<feature type="compositionally biased region" description="Polar residues" evidence="1">
    <location>
        <begin position="163"/>
        <end position="204"/>
    </location>
</feature>
<evidence type="ECO:0000313" key="3">
    <source>
        <dbReference type="EMBL" id="KAK4507034.1"/>
    </source>
</evidence>
<gene>
    <name evidence="3" type="ORF">PRZ48_000768</name>
</gene>